<sequence length="209" mass="22554">MRKLRQRQIPAGTQGAGLSGLLAQRSSESAVRRVQRAPRPRAARERSVSSCLARVSAAVRWQVCWAPRGPGKRRCGVPGSSPAGRRERLRCRSLRTRVAGDAEAVRHRHALHGGQRPAAGLPARAAGPAPERLLVLGPGEHVRESARARTGAAASPPGLRGGGGWRPPRDCGTSGRLTQRLAVFPQPEYGEFKIAENVLHLVYNQGMIW</sequence>
<feature type="region of interest" description="Disordered" evidence="1">
    <location>
        <begin position="1"/>
        <end position="41"/>
    </location>
</feature>
<organism evidence="2 3">
    <name type="scientific">Galemys pyrenaicus</name>
    <name type="common">Iberian desman</name>
    <name type="synonym">Pyrenean desman</name>
    <dbReference type="NCBI Taxonomy" id="202257"/>
    <lineage>
        <taxon>Eukaryota</taxon>
        <taxon>Metazoa</taxon>
        <taxon>Chordata</taxon>
        <taxon>Craniata</taxon>
        <taxon>Vertebrata</taxon>
        <taxon>Euteleostomi</taxon>
        <taxon>Mammalia</taxon>
        <taxon>Eutheria</taxon>
        <taxon>Laurasiatheria</taxon>
        <taxon>Eulipotyphla</taxon>
        <taxon>Talpidae</taxon>
        <taxon>Galemys</taxon>
    </lineage>
</organism>
<evidence type="ECO:0000313" key="3">
    <source>
        <dbReference type="Proteomes" id="UP000700334"/>
    </source>
</evidence>
<dbReference type="AlphaFoldDB" id="A0A8J6DS77"/>
<gene>
    <name evidence="2" type="ORF">J0S82_016147</name>
</gene>
<evidence type="ECO:0000256" key="1">
    <source>
        <dbReference type="SAM" id="MobiDB-lite"/>
    </source>
</evidence>
<feature type="region of interest" description="Disordered" evidence="1">
    <location>
        <begin position="145"/>
        <end position="172"/>
    </location>
</feature>
<comment type="caution">
    <text evidence="2">The sequence shown here is derived from an EMBL/GenBank/DDBJ whole genome shotgun (WGS) entry which is preliminary data.</text>
</comment>
<proteinExistence type="predicted"/>
<accession>A0A8J6DS77</accession>
<dbReference type="OrthoDB" id="5831905at2759"/>
<keyword evidence="3" id="KW-1185">Reference proteome</keyword>
<reference evidence="2" key="1">
    <citation type="journal article" date="2021" name="Evol. Appl.">
        <title>The genome of the Pyrenean desman and the effects of bottlenecks and inbreeding on the genomic landscape of an endangered species.</title>
        <authorList>
            <person name="Escoda L."/>
            <person name="Castresana J."/>
        </authorList>
    </citation>
    <scope>NUCLEOTIDE SEQUENCE</scope>
    <source>
        <strain evidence="2">IBE-C5619</strain>
    </source>
</reference>
<evidence type="ECO:0000313" key="2">
    <source>
        <dbReference type="EMBL" id="KAG8516413.1"/>
    </source>
</evidence>
<protein>
    <submittedName>
        <fullName evidence="2">Uncharacterized protein</fullName>
    </submittedName>
</protein>
<dbReference type="Proteomes" id="UP000700334">
    <property type="component" value="Unassembled WGS sequence"/>
</dbReference>
<dbReference type="EMBL" id="JAGFMF010011680">
    <property type="protein sequence ID" value="KAG8516413.1"/>
    <property type="molecule type" value="Genomic_DNA"/>
</dbReference>
<name>A0A8J6DS77_GALPY</name>